<accession>A0A917YEQ9</accession>
<evidence type="ECO:0000259" key="2">
    <source>
        <dbReference type="SMART" id="SM00900"/>
    </source>
</evidence>
<evidence type="ECO:0000313" key="4">
    <source>
        <dbReference type="Proteomes" id="UP000600365"/>
    </source>
</evidence>
<feature type="region of interest" description="Disordered" evidence="1">
    <location>
        <begin position="26"/>
        <end position="66"/>
    </location>
</feature>
<dbReference type="GO" id="GO:0010181">
    <property type="term" value="F:FMN binding"/>
    <property type="evidence" value="ECO:0007669"/>
    <property type="project" value="InterPro"/>
</dbReference>
<dbReference type="RefSeq" id="WP_189192374.1">
    <property type="nucleotide sequence ID" value="NZ_BMMM01000031.1"/>
</dbReference>
<dbReference type="EMBL" id="BMMM01000031">
    <property type="protein sequence ID" value="GGN94798.1"/>
    <property type="molecule type" value="Genomic_DNA"/>
</dbReference>
<dbReference type="GO" id="GO:0016020">
    <property type="term" value="C:membrane"/>
    <property type="evidence" value="ECO:0007669"/>
    <property type="project" value="InterPro"/>
</dbReference>
<protein>
    <recommendedName>
        <fullName evidence="2">FMN-binding domain-containing protein</fullName>
    </recommendedName>
</protein>
<evidence type="ECO:0000256" key="1">
    <source>
        <dbReference type="SAM" id="MobiDB-lite"/>
    </source>
</evidence>
<organism evidence="3 4">
    <name type="scientific">Streptomyces albiflavescens</name>
    <dbReference type="NCBI Taxonomy" id="1623582"/>
    <lineage>
        <taxon>Bacteria</taxon>
        <taxon>Bacillati</taxon>
        <taxon>Actinomycetota</taxon>
        <taxon>Actinomycetes</taxon>
        <taxon>Kitasatosporales</taxon>
        <taxon>Streptomycetaceae</taxon>
        <taxon>Streptomyces</taxon>
    </lineage>
</organism>
<feature type="compositionally biased region" description="Low complexity" evidence="1">
    <location>
        <begin position="26"/>
        <end position="58"/>
    </location>
</feature>
<proteinExistence type="predicted"/>
<dbReference type="Proteomes" id="UP000600365">
    <property type="component" value="Unassembled WGS sequence"/>
</dbReference>
<dbReference type="InterPro" id="IPR007329">
    <property type="entry name" value="FMN-bd"/>
</dbReference>
<name>A0A917YEQ9_9ACTN</name>
<dbReference type="AlphaFoldDB" id="A0A917YEQ9"/>
<gene>
    <name evidence="3" type="ORF">GCM10011579_094700</name>
</gene>
<dbReference type="SMART" id="SM00900">
    <property type="entry name" value="FMN_bind"/>
    <property type="match status" value="1"/>
</dbReference>
<feature type="domain" description="FMN-binding" evidence="2">
    <location>
        <begin position="69"/>
        <end position="141"/>
    </location>
</feature>
<keyword evidence="4" id="KW-1185">Reference proteome</keyword>
<evidence type="ECO:0000313" key="3">
    <source>
        <dbReference type="EMBL" id="GGN94798.1"/>
    </source>
</evidence>
<dbReference type="Gene3D" id="3.90.1010.20">
    <property type="match status" value="1"/>
</dbReference>
<sequence>MKRAISVVVLTAAGLIPLWRYEPSSATTTTEVAAPTPAPSSTASSSASSSPSTSAAASQVVQGSTVTTSKGAVQVEVTFEGDRISSVRMLQQPNHPQTTAAVPVLIKETLRAQSADIDTVSGATITSEGYARSLQAALDTKGS</sequence>
<comment type="caution">
    <text evidence="3">The sequence shown here is derived from an EMBL/GenBank/DDBJ whole genome shotgun (WGS) entry which is preliminary data.</text>
</comment>
<reference evidence="3 4" key="1">
    <citation type="journal article" date="2014" name="Int. J. Syst. Evol. Microbiol.">
        <title>Complete genome sequence of Corynebacterium casei LMG S-19264T (=DSM 44701T), isolated from a smear-ripened cheese.</title>
        <authorList>
            <consortium name="US DOE Joint Genome Institute (JGI-PGF)"/>
            <person name="Walter F."/>
            <person name="Albersmeier A."/>
            <person name="Kalinowski J."/>
            <person name="Ruckert C."/>
        </authorList>
    </citation>
    <scope>NUCLEOTIDE SEQUENCE [LARGE SCALE GENOMIC DNA]</scope>
    <source>
        <strain evidence="3 4">CGMCC 4.7111</strain>
    </source>
</reference>
<dbReference type="Pfam" id="PF04205">
    <property type="entry name" value="FMN_bind"/>
    <property type="match status" value="1"/>
</dbReference>